<dbReference type="InterPro" id="IPR027417">
    <property type="entry name" value="P-loop_NTPase"/>
</dbReference>
<evidence type="ECO:0000313" key="13">
    <source>
        <dbReference type="Proteomes" id="UP000188181"/>
    </source>
</evidence>
<dbReference type="InterPro" id="IPR047112">
    <property type="entry name" value="RecG/Mfd"/>
</dbReference>
<dbReference type="SUPFAM" id="SSF141259">
    <property type="entry name" value="CarD-like"/>
    <property type="match status" value="1"/>
</dbReference>
<proteinExistence type="inferred from homology"/>
<dbReference type="Pfam" id="PF03461">
    <property type="entry name" value="TRCF"/>
    <property type="match status" value="1"/>
</dbReference>
<keyword evidence="2 9" id="KW-0547">Nucleotide-binding</keyword>
<dbReference type="SMART" id="SM00487">
    <property type="entry name" value="DEXDc"/>
    <property type="match status" value="1"/>
</dbReference>
<dbReference type="SUPFAM" id="SSF143517">
    <property type="entry name" value="TRCF domain-like"/>
    <property type="match status" value="1"/>
</dbReference>
<keyword evidence="3 9" id="KW-0227">DNA damage</keyword>
<dbReference type="SMART" id="SM00982">
    <property type="entry name" value="TRCF"/>
    <property type="match status" value="1"/>
</dbReference>
<evidence type="ECO:0000256" key="2">
    <source>
        <dbReference type="ARBA" id="ARBA00022741"/>
    </source>
</evidence>
<evidence type="ECO:0000256" key="6">
    <source>
        <dbReference type="ARBA" id="ARBA00022840"/>
    </source>
</evidence>
<dbReference type="SUPFAM" id="SSF52540">
    <property type="entry name" value="P-loop containing nucleoside triphosphate hydrolases"/>
    <property type="match status" value="3"/>
</dbReference>
<protein>
    <recommendedName>
        <fullName evidence="9">Transcription-repair-coupling factor</fullName>
        <shortName evidence="9">TRCF</shortName>
        <ecNumber evidence="9">3.6.4.-</ecNumber>
    </recommendedName>
</protein>
<sequence length="1095" mass="122077">MNYGRLKSINKLCRSLKKQGEKPELFFAEGSWGSFPSLLADILNTSTKRAVCIISPHIETSENLCEDMPALTGRSGIYFPAWESEPDLTESADETGSERISIALKLDELKSGGKDKPAIFTPVQALCQPLPSPESLKKSSLNLSVGQSIEFELIIEWLTDSGFESIDRVDIPGQFAHRGGIIDIFCSNTQLKGGGPKTAGIDSPPVRIEFFGDVIESIRPFDLDTQLSGGDVAAVSITPPTPSTSLAKSIQMLELLARDTIIILQEPASVQEVAELFCSRLSGVELFSWRQIAEKLNGFDTVHLSSFGSGAPKSIRLNVESVQEYKTDSKDFFSGHKDTLQSLYKRAGEGTDIEFFCRNEAERKRVSEIFTEQKLVLPKNFALRVGDISAGFILPEMPKIFIAHHEVFGQYSLRRRIRASHQGIPVESPLDLKPLDLVVHLSYGIGRYMGITEMDSGGGKSEFLTLKFADEVTIHVPVKHISLVHKYIGAAGAEPKLSKIGTRKWENQKQNVSDSLKDMAAELLELQAKRQGNSGIRFDPDNDWQLEFEETFPYQETADQITAIHQIKEDMITERPMDRLLCGDVGYGKTELAMRAAFKAVQSGMQVALLVPTTVLCAQHGRTFAQRFADYPVSIGVLNRFTTPLEKRRIINETARGQLDILIGTHRILSKDITFSNLGLIIIDEEQRFGVAHKEKLKMLRANVDILTMTATPIPRTLHMSLIGLRDISSLQTPPLDRRSITTVVERYSDEAVKKALLRELSREGQVYFLHNRVKDIEKYANRICRLVPNASVEIAHGQMPKSKLEKAMTKFVLGKADILVSTTIIESGLDIPNANTIIINNSDRFGLAQLHQLRGRVGRYRNKAYAHLLIPPERPIRPVAARRLKAIEEYSHLGAGFKIALRDLEIRGAGNILGPEQSGHINTVGFELYSRLLSNAVKQLKGEPVITSPMAAVNLGMPDYIPRSYIPSDAQRMEIYRKIAESPETEDLTRLHEQLKDIYGPVPVQVRRIIDTAQIRLLASKWQIKSITLSGNSVVFTFPRNNPRTVSDSGGLFARTSAKVKIIDPYTIHLEFKPAAMEPETLISILRKILSQKR</sequence>
<dbReference type="Pfam" id="PF00270">
    <property type="entry name" value="DEAD"/>
    <property type="match status" value="1"/>
</dbReference>
<dbReference type="Gene3D" id="2.40.10.170">
    <property type="match status" value="1"/>
</dbReference>
<comment type="similarity">
    <text evidence="9">In the C-terminal section; belongs to the helicase family. RecG subfamily.</text>
</comment>
<dbReference type="InterPro" id="IPR037235">
    <property type="entry name" value="TRCF-like_C_D7"/>
</dbReference>
<evidence type="ECO:0000259" key="11">
    <source>
        <dbReference type="PROSITE" id="PS51194"/>
    </source>
</evidence>
<dbReference type="InterPro" id="IPR005118">
    <property type="entry name" value="TRCF_C"/>
</dbReference>
<keyword evidence="13" id="KW-1185">Reference proteome</keyword>
<dbReference type="Gene3D" id="3.90.1150.50">
    <property type="entry name" value="Transcription-repair-coupling factor, D7 domain"/>
    <property type="match status" value="1"/>
</dbReference>
<dbReference type="GO" id="GO:0016787">
    <property type="term" value="F:hydrolase activity"/>
    <property type="evidence" value="ECO:0007669"/>
    <property type="project" value="UniProtKB-KW"/>
</dbReference>
<keyword evidence="6 9" id="KW-0067">ATP-binding</keyword>
<comment type="similarity">
    <text evidence="9">In the N-terminal section; belongs to the UvrB family.</text>
</comment>
<dbReference type="AlphaFoldDB" id="A0A1Q2MIC3"/>
<dbReference type="InterPro" id="IPR011545">
    <property type="entry name" value="DEAD/DEAH_box_helicase_dom"/>
</dbReference>
<dbReference type="PANTHER" id="PTHR47964:SF1">
    <property type="entry name" value="ATP-DEPENDENT DNA HELICASE HOMOLOG RECG, CHLOROPLASTIC"/>
    <property type="match status" value="1"/>
</dbReference>
<name>A0A1Q2MIC3_9BACT</name>
<evidence type="ECO:0000256" key="7">
    <source>
        <dbReference type="ARBA" id="ARBA00023125"/>
    </source>
</evidence>
<dbReference type="GO" id="GO:0005524">
    <property type="term" value="F:ATP binding"/>
    <property type="evidence" value="ECO:0007669"/>
    <property type="project" value="UniProtKB-UniRule"/>
</dbReference>
<dbReference type="KEGG" id="pbas:SMSP2_02793"/>
<evidence type="ECO:0000313" key="12">
    <source>
        <dbReference type="EMBL" id="AQQ72409.1"/>
    </source>
</evidence>
<dbReference type="InterPro" id="IPR004576">
    <property type="entry name" value="Mfd"/>
</dbReference>
<dbReference type="NCBIfam" id="TIGR00580">
    <property type="entry name" value="mfd"/>
    <property type="match status" value="1"/>
</dbReference>
<dbReference type="STRING" id="1851148.SMSP2_02793"/>
<dbReference type="CDD" id="cd17991">
    <property type="entry name" value="DEXHc_TRCF"/>
    <property type="match status" value="1"/>
</dbReference>
<organism evidence="12 13">
    <name type="scientific">Limihaloglobus sulfuriphilus</name>
    <dbReference type="NCBI Taxonomy" id="1851148"/>
    <lineage>
        <taxon>Bacteria</taxon>
        <taxon>Pseudomonadati</taxon>
        <taxon>Planctomycetota</taxon>
        <taxon>Phycisphaerae</taxon>
        <taxon>Sedimentisphaerales</taxon>
        <taxon>Sedimentisphaeraceae</taxon>
        <taxon>Limihaloglobus</taxon>
    </lineage>
</organism>
<comment type="subcellular location">
    <subcellularLocation>
        <location evidence="9">Cytoplasm</location>
    </subcellularLocation>
</comment>
<evidence type="ECO:0000256" key="5">
    <source>
        <dbReference type="ARBA" id="ARBA00022806"/>
    </source>
</evidence>
<keyword evidence="7 9" id="KW-0238">DNA-binding</keyword>
<dbReference type="InterPro" id="IPR036101">
    <property type="entry name" value="CarD-like/TRCF_RID_sf"/>
</dbReference>
<dbReference type="GO" id="GO:0000716">
    <property type="term" value="P:transcription-coupled nucleotide-excision repair, DNA damage recognition"/>
    <property type="evidence" value="ECO:0007669"/>
    <property type="project" value="UniProtKB-UniRule"/>
</dbReference>
<dbReference type="InterPro" id="IPR041471">
    <property type="entry name" value="UvrB_inter"/>
</dbReference>
<comment type="function">
    <text evidence="9">Couples transcription and DNA repair by recognizing RNA polymerase (RNAP) stalled at DNA lesions. Mediates ATP-dependent release of RNAP and its truncated transcript from the DNA, and recruitment of nucleotide excision repair machinery to the damaged site.</text>
</comment>
<dbReference type="HAMAP" id="MF_00969">
    <property type="entry name" value="TRCF"/>
    <property type="match status" value="1"/>
</dbReference>
<keyword evidence="4 9" id="KW-0378">Hydrolase</keyword>
<dbReference type="RefSeq" id="WP_146684604.1">
    <property type="nucleotide sequence ID" value="NZ_CP019646.1"/>
</dbReference>
<feature type="domain" description="Helicase C-terminal" evidence="11">
    <location>
        <begin position="753"/>
        <end position="906"/>
    </location>
</feature>
<dbReference type="GO" id="GO:0003678">
    <property type="term" value="F:DNA helicase activity"/>
    <property type="evidence" value="ECO:0007669"/>
    <property type="project" value="TreeGrafter"/>
</dbReference>
<evidence type="ECO:0000256" key="4">
    <source>
        <dbReference type="ARBA" id="ARBA00022801"/>
    </source>
</evidence>
<dbReference type="InterPro" id="IPR001650">
    <property type="entry name" value="Helicase_C-like"/>
</dbReference>
<dbReference type="PROSITE" id="PS51194">
    <property type="entry name" value="HELICASE_CTER"/>
    <property type="match status" value="1"/>
</dbReference>
<dbReference type="GO" id="GO:0005737">
    <property type="term" value="C:cytoplasm"/>
    <property type="evidence" value="ECO:0007669"/>
    <property type="project" value="UniProtKB-SubCell"/>
</dbReference>
<evidence type="ECO:0000256" key="9">
    <source>
        <dbReference type="HAMAP-Rule" id="MF_00969"/>
    </source>
</evidence>
<keyword evidence="8 9" id="KW-0234">DNA repair</keyword>
<dbReference type="InterPro" id="IPR014001">
    <property type="entry name" value="Helicase_ATP-bd"/>
</dbReference>
<dbReference type="GO" id="GO:0006355">
    <property type="term" value="P:regulation of DNA-templated transcription"/>
    <property type="evidence" value="ECO:0007669"/>
    <property type="project" value="UniProtKB-UniRule"/>
</dbReference>
<dbReference type="Pfam" id="PF17757">
    <property type="entry name" value="UvrB_inter"/>
    <property type="match status" value="1"/>
</dbReference>
<keyword evidence="5" id="KW-0347">Helicase</keyword>
<dbReference type="Pfam" id="PF02559">
    <property type="entry name" value="CarD_TRCF_RID"/>
    <property type="match status" value="1"/>
</dbReference>
<dbReference type="GO" id="GO:0003684">
    <property type="term" value="F:damaged DNA binding"/>
    <property type="evidence" value="ECO:0007669"/>
    <property type="project" value="InterPro"/>
</dbReference>
<dbReference type="SMART" id="SM01058">
    <property type="entry name" value="CarD_TRCF"/>
    <property type="match status" value="1"/>
</dbReference>
<evidence type="ECO:0000259" key="10">
    <source>
        <dbReference type="PROSITE" id="PS51192"/>
    </source>
</evidence>
<dbReference type="InterPro" id="IPR003711">
    <property type="entry name" value="CarD-like/TRCF_RID"/>
</dbReference>
<dbReference type="Gene3D" id="3.30.2060.10">
    <property type="entry name" value="Penicillin-binding protein 1b domain"/>
    <property type="match status" value="1"/>
</dbReference>
<evidence type="ECO:0000256" key="1">
    <source>
        <dbReference type="ARBA" id="ARBA00022490"/>
    </source>
</evidence>
<dbReference type="PANTHER" id="PTHR47964">
    <property type="entry name" value="ATP-DEPENDENT DNA HELICASE HOMOLOG RECG, CHLOROPLASTIC"/>
    <property type="match status" value="1"/>
</dbReference>
<reference evidence="13" key="1">
    <citation type="submission" date="2017-02" db="EMBL/GenBank/DDBJ databases">
        <title>Comparative genomics and description of representatives of a novel lineage of planctomycetes thriving in anoxic sediments.</title>
        <authorList>
            <person name="Spring S."/>
            <person name="Bunk B."/>
            <person name="Sproer C."/>
        </authorList>
    </citation>
    <scope>NUCLEOTIDE SEQUENCE [LARGE SCALE GENOMIC DNA]</scope>
    <source>
        <strain evidence="13">SM-Chi-D1</strain>
    </source>
</reference>
<evidence type="ECO:0000256" key="3">
    <source>
        <dbReference type="ARBA" id="ARBA00022763"/>
    </source>
</evidence>
<dbReference type="EMBL" id="CP019646">
    <property type="protein sequence ID" value="AQQ72409.1"/>
    <property type="molecule type" value="Genomic_DNA"/>
</dbReference>
<dbReference type="SMART" id="SM00490">
    <property type="entry name" value="HELICc"/>
    <property type="match status" value="1"/>
</dbReference>
<gene>
    <name evidence="9 12" type="primary">mfd</name>
    <name evidence="12" type="ORF">SMSP2_02793</name>
</gene>
<dbReference type="PROSITE" id="PS51192">
    <property type="entry name" value="HELICASE_ATP_BIND_1"/>
    <property type="match status" value="1"/>
</dbReference>
<accession>A0A1Q2MIC3</accession>
<dbReference type="Gene3D" id="3.40.50.300">
    <property type="entry name" value="P-loop containing nucleotide triphosphate hydrolases"/>
    <property type="match status" value="2"/>
</dbReference>
<evidence type="ECO:0000256" key="8">
    <source>
        <dbReference type="ARBA" id="ARBA00023204"/>
    </source>
</evidence>
<dbReference type="Pfam" id="PF00271">
    <property type="entry name" value="Helicase_C"/>
    <property type="match status" value="1"/>
</dbReference>
<keyword evidence="1 9" id="KW-0963">Cytoplasm</keyword>
<dbReference type="EC" id="3.6.4.-" evidence="9"/>
<dbReference type="Proteomes" id="UP000188181">
    <property type="component" value="Chromosome"/>
</dbReference>
<feature type="domain" description="Helicase ATP-binding" evidence="10">
    <location>
        <begin position="570"/>
        <end position="731"/>
    </location>
</feature>
<dbReference type="OrthoDB" id="9804325at2"/>